<accession>A0A1A6AKV5</accession>
<sequence>MNTITSNDDLQKYNYTKIFCVIELKNNINNNCENYKSYFDICIDKFQQENCYIGLIHIEKFNMEKIKKLNIEKKDYSQWNLEIAINEAIKWTKCYDLVCDYCKCLSFFTSLELDINNSGTAIFTCDYFNLDVSYGINEGIFIAKALCEYAKIYGSETLTIKQVNTTLPKQQFDIDNISFFIEATSKHDDISKYILLYYFFEKIYESKDFKKAKCDLEKKLGHELKVTKYRAKILFYYLQSKRIYDYKCHFQTKNICEKDIEDIIITRNNIVHDLNTKEMHTVLYEKLLPIIKAILENSFQHNL</sequence>
<evidence type="ECO:0000313" key="2">
    <source>
        <dbReference type="Proteomes" id="UP000093954"/>
    </source>
</evidence>
<organism evidence="1 2">
    <name type="scientific">Clostridium ragsdalei P11</name>
    <dbReference type="NCBI Taxonomy" id="1353534"/>
    <lineage>
        <taxon>Bacteria</taxon>
        <taxon>Bacillati</taxon>
        <taxon>Bacillota</taxon>
        <taxon>Clostridia</taxon>
        <taxon>Eubacteriales</taxon>
        <taxon>Clostridiaceae</taxon>
        <taxon>Clostridium</taxon>
    </lineage>
</organism>
<gene>
    <name evidence="1" type="ORF">CLRAG_33650</name>
</gene>
<dbReference type="AlphaFoldDB" id="A0A1A6AKV5"/>
<name>A0A1A6AKV5_9CLOT</name>
<dbReference type="PATRIC" id="fig|1353534.3.peg.3426"/>
<dbReference type="RefSeq" id="WP_065079443.1">
    <property type="nucleotide sequence ID" value="NZ_LROS01000055.1"/>
</dbReference>
<keyword evidence="2" id="KW-1185">Reference proteome</keyword>
<reference evidence="1 2" key="1">
    <citation type="journal article" date="2012" name="Front. Microbiol.">
        <title>Draft Genome Sequence of the Virulent Strain 01-B526 of the Fish Pathogen Aeromonas salmonicida.</title>
        <authorList>
            <person name="Charette S.J."/>
            <person name="Brochu F."/>
            <person name="Boyle B."/>
            <person name="Filion G."/>
            <person name="Tanaka K.H."/>
            <person name="Derome N."/>
        </authorList>
    </citation>
    <scope>NUCLEOTIDE SEQUENCE [LARGE SCALE GENOMIC DNA]</scope>
    <source>
        <strain evidence="1 2">P11</strain>
    </source>
</reference>
<protein>
    <submittedName>
        <fullName evidence="1">Uncharacterized protein</fullName>
    </submittedName>
</protein>
<dbReference type="Proteomes" id="UP000093954">
    <property type="component" value="Unassembled WGS sequence"/>
</dbReference>
<comment type="caution">
    <text evidence="1">The sequence shown here is derived from an EMBL/GenBank/DDBJ whole genome shotgun (WGS) entry which is preliminary data.</text>
</comment>
<dbReference type="EMBL" id="LROS01000055">
    <property type="protein sequence ID" value="OBR90717.1"/>
    <property type="molecule type" value="Genomic_DNA"/>
</dbReference>
<proteinExistence type="predicted"/>
<evidence type="ECO:0000313" key="1">
    <source>
        <dbReference type="EMBL" id="OBR90717.1"/>
    </source>
</evidence>